<comment type="caution">
    <text evidence="6">The sequence shown here is derived from an EMBL/GenBank/DDBJ whole genome shotgun (WGS) entry which is preliminary data.</text>
</comment>
<dbReference type="InterPro" id="IPR036188">
    <property type="entry name" value="FAD/NAD-bd_sf"/>
</dbReference>
<dbReference type="GeneID" id="31005279"/>
<keyword evidence="4" id="KW-0503">Monooxygenase</keyword>
<keyword evidence="1" id="KW-0285">Flavoprotein</keyword>
<dbReference type="GO" id="GO:0071949">
    <property type="term" value="F:FAD binding"/>
    <property type="evidence" value="ECO:0007669"/>
    <property type="project" value="InterPro"/>
</dbReference>
<keyword evidence="2" id="KW-0274">FAD</keyword>
<dbReference type="GO" id="GO:0004497">
    <property type="term" value="F:monooxygenase activity"/>
    <property type="evidence" value="ECO:0007669"/>
    <property type="project" value="UniProtKB-KW"/>
</dbReference>
<dbReference type="RefSeq" id="XP_020119078.1">
    <property type="nucleotide sequence ID" value="XM_020268319.1"/>
</dbReference>
<evidence type="ECO:0000313" key="6">
    <source>
        <dbReference type="EMBL" id="OKL58957.1"/>
    </source>
</evidence>
<dbReference type="Pfam" id="PF01494">
    <property type="entry name" value="FAD_binding_3"/>
    <property type="match status" value="1"/>
</dbReference>
<proteinExistence type="predicted"/>
<reference evidence="6 7" key="1">
    <citation type="submission" date="2015-06" db="EMBL/GenBank/DDBJ databases">
        <title>Talaromyces atroroseus IBT 11181 draft genome.</title>
        <authorList>
            <person name="Rasmussen K.B."/>
            <person name="Rasmussen S."/>
            <person name="Petersen B."/>
            <person name="Sicheritz-Ponten T."/>
            <person name="Mortensen U.H."/>
            <person name="Thrane U."/>
        </authorList>
    </citation>
    <scope>NUCLEOTIDE SEQUENCE [LARGE SCALE GENOMIC DNA]</scope>
    <source>
        <strain evidence="6 7">IBT 11181</strain>
    </source>
</reference>
<dbReference type="EMBL" id="LFMY01000008">
    <property type="protein sequence ID" value="OKL58957.1"/>
    <property type="molecule type" value="Genomic_DNA"/>
</dbReference>
<organism evidence="6 7">
    <name type="scientific">Talaromyces atroroseus</name>
    <dbReference type="NCBI Taxonomy" id="1441469"/>
    <lineage>
        <taxon>Eukaryota</taxon>
        <taxon>Fungi</taxon>
        <taxon>Dikarya</taxon>
        <taxon>Ascomycota</taxon>
        <taxon>Pezizomycotina</taxon>
        <taxon>Eurotiomycetes</taxon>
        <taxon>Eurotiomycetidae</taxon>
        <taxon>Eurotiales</taxon>
        <taxon>Trichocomaceae</taxon>
        <taxon>Talaromyces</taxon>
        <taxon>Talaromyces sect. Trachyspermi</taxon>
    </lineage>
</organism>
<gene>
    <name evidence="6" type="ORF">UA08_05523</name>
</gene>
<keyword evidence="7" id="KW-1185">Reference proteome</keyword>
<protein>
    <recommendedName>
        <fullName evidence="5">FAD-binding domain-containing protein</fullName>
    </recommendedName>
</protein>
<evidence type="ECO:0000256" key="1">
    <source>
        <dbReference type="ARBA" id="ARBA00022630"/>
    </source>
</evidence>
<accession>A0A225AZK7</accession>
<dbReference type="STRING" id="1441469.A0A225AZK7"/>
<keyword evidence="3" id="KW-0560">Oxidoreductase</keyword>
<dbReference type="Proteomes" id="UP000214365">
    <property type="component" value="Unassembled WGS sequence"/>
</dbReference>
<evidence type="ECO:0000256" key="3">
    <source>
        <dbReference type="ARBA" id="ARBA00023002"/>
    </source>
</evidence>
<feature type="domain" description="FAD-binding" evidence="5">
    <location>
        <begin position="6"/>
        <end position="72"/>
    </location>
</feature>
<sequence length="257" mass="28169">MAPLNVANIGAGPAGCLLARLLHINGIQFTVFEAEASPDSRRIQGGTLDLHAKTGIAALKAAGLYDEFTKLARFDGSSLTICDKRNQPYFRLPALFTNNPEIDRVQLRSLLLQSIPSDRNRGKVQGGFSLVVGADGAWSVVRSGLRDPLPEYSGISGFDMSMPNAQEKALPTYDLLQRGNLFAFSDGKSIIAQQMGDGSIHVSAWGRKNIEWANETRAQLPSLRDTTSEYADWAPELVDMINQTERHIRASSFYMLP</sequence>
<dbReference type="PANTHER" id="PTHR46972">
    <property type="entry name" value="MONOOXYGENASE ASQM-RELATED"/>
    <property type="match status" value="1"/>
</dbReference>
<dbReference type="AlphaFoldDB" id="A0A225AZK7"/>
<dbReference type="Gene3D" id="3.50.50.60">
    <property type="entry name" value="FAD/NAD(P)-binding domain"/>
    <property type="match status" value="1"/>
</dbReference>
<evidence type="ECO:0000259" key="5">
    <source>
        <dbReference type="Pfam" id="PF01494"/>
    </source>
</evidence>
<dbReference type="PANTHER" id="PTHR46972:SF1">
    <property type="entry name" value="FAD DEPENDENT OXIDOREDUCTASE DOMAIN-CONTAINING PROTEIN"/>
    <property type="match status" value="1"/>
</dbReference>
<evidence type="ECO:0000256" key="4">
    <source>
        <dbReference type="ARBA" id="ARBA00023033"/>
    </source>
</evidence>
<name>A0A225AZK7_TALAT</name>
<evidence type="ECO:0000256" key="2">
    <source>
        <dbReference type="ARBA" id="ARBA00022827"/>
    </source>
</evidence>
<dbReference type="OrthoDB" id="655030at2759"/>
<dbReference type="InterPro" id="IPR002938">
    <property type="entry name" value="FAD-bd"/>
</dbReference>
<dbReference type="SUPFAM" id="SSF51905">
    <property type="entry name" value="FAD/NAD(P)-binding domain"/>
    <property type="match status" value="1"/>
</dbReference>
<evidence type="ECO:0000313" key="7">
    <source>
        <dbReference type="Proteomes" id="UP000214365"/>
    </source>
</evidence>